<sequence>MVDSRLPAVGDTGGPEISRAAPPQHIRGGLRAHRCRRRRCDIAYLFPTAVLFVLALPRRELSHVRNDVGDKYKDNRDIA</sequence>
<dbReference type="Proteomes" id="UP000266841">
    <property type="component" value="Unassembled WGS sequence"/>
</dbReference>
<protein>
    <submittedName>
        <fullName evidence="2">Uncharacterized protein</fullName>
    </submittedName>
</protein>
<dbReference type="AlphaFoldDB" id="K0S847"/>
<dbReference type="EMBL" id="AGNL01019002">
    <property type="protein sequence ID" value="EJK62263.1"/>
    <property type="molecule type" value="Genomic_DNA"/>
</dbReference>
<comment type="caution">
    <text evidence="2">The sequence shown here is derived from an EMBL/GenBank/DDBJ whole genome shotgun (WGS) entry which is preliminary data.</text>
</comment>
<name>K0S847_THAOC</name>
<keyword evidence="3" id="KW-1185">Reference proteome</keyword>
<evidence type="ECO:0000313" key="2">
    <source>
        <dbReference type="EMBL" id="EJK62263.1"/>
    </source>
</evidence>
<evidence type="ECO:0000313" key="3">
    <source>
        <dbReference type="Proteomes" id="UP000266841"/>
    </source>
</evidence>
<reference evidence="2 3" key="1">
    <citation type="journal article" date="2012" name="Genome Biol.">
        <title>Genome and low-iron response of an oceanic diatom adapted to chronic iron limitation.</title>
        <authorList>
            <person name="Lommer M."/>
            <person name="Specht M."/>
            <person name="Roy A.S."/>
            <person name="Kraemer L."/>
            <person name="Andreson R."/>
            <person name="Gutowska M.A."/>
            <person name="Wolf J."/>
            <person name="Bergner S.V."/>
            <person name="Schilhabel M.B."/>
            <person name="Klostermeier U.C."/>
            <person name="Beiko R.G."/>
            <person name="Rosenstiel P."/>
            <person name="Hippler M."/>
            <person name="Laroche J."/>
        </authorList>
    </citation>
    <scope>NUCLEOTIDE SEQUENCE [LARGE SCALE GENOMIC DNA]</scope>
    <source>
        <strain evidence="2 3">CCMP1005</strain>
    </source>
</reference>
<gene>
    <name evidence="2" type="ORF">THAOC_17131</name>
</gene>
<organism evidence="2 3">
    <name type="scientific">Thalassiosira oceanica</name>
    <name type="common">Marine diatom</name>
    <dbReference type="NCBI Taxonomy" id="159749"/>
    <lineage>
        <taxon>Eukaryota</taxon>
        <taxon>Sar</taxon>
        <taxon>Stramenopiles</taxon>
        <taxon>Ochrophyta</taxon>
        <taxon>Bacillariophyta</taxon>
        <taxon>Coscinodiscophyceae</taxon>
        <taxon>Thalassiosirophycidae</taxon>
        <taxon>Thalassiosirales</taxon>
        <taxon>Thalassiosiraceae</taxon>
        <taxon>Thalassiosira</taxon>
    </lineage>
</organism>
<evidence type="ECO:0000256" key="1">
    <source>
        <dbReference type="SAM" id="MobiDB-lite"/>
    </source>
</evidence>
<proteinExistence type="predicted"/>
<accession>K0S847</accession>
<feature type="region of interest" description="Disordered" evidence="1">
    <location>
        <begin position="1"/>
        <end position="24"/>
    </location>
</feature>